<keyword evidence="3 7" id="KW-1134">Transmembrane beta strand</keyword>
<dbReference type="InterPro" id="IPR012910">
    <property type="entry name" value="Plug_dom"/>
</dbReference>
<dbReference type="InterPro" id="IPR008969">
    <property type="entry name" value="CarboxyPept-like_regulatory"/>
</dbReference>
<sequence>MKQIFTRKRKLVGLMLLLFSLICQVQFVSAQTRIISGTITDKEDGMPLPGVTVIVKGSSASTVTDANGKYSIRLPESGTTLLFTFVGFKAREVKLGSGNIYNIAMEIDSKELGEVVVVGYGKQKKENLTGALTAIKGEELLTRPVTSATAALQGIAPGVTVQQGSGQPGADGGNIRIRGQSSMFSKTFPLILVDGVESNMDDVDMNTVESISILKDAASASIYGSRAANGVVLITTKRGKQGLNVGFSSYYSVQNPTELPTPVSAVDYMRAVNQAKVNNKENPQYSQALIDQYINEGADNMTRFDTDWRSLVVQKNVPLQNYALTINGGSDNITYFASGNYMKQKGLINNNSYERFNLRLNTDVKFNKWVKSTFDVNVKQGNSVEPGLSSPKTIFNKALNFVPVFSGVNNDGTWGYGQNGDNPAAIVAASGAKEKNSPDVTFNGTLFVNPVKGLELQGNFAKRVFTANTSTFIAPYDTYENGTFRSTYPGDAIGSESFNRIVRNLYRVQASYNTAIDKHNIKVMAGGQAEDNTIKYTTAGRSKYYFPGFEDLNNGEGSTASNSGGQSEWAMASLYGRANYDYKGRYLLELNARYDGSSRFGSDNRWGFYPSASVGWRVSDEPFMEFTKKYVDNIKLRASYGELGNQDLTFNGVESFYPYTSLLIADPQYSYWFDKQLSSGFAPTELSNPIISWERSTQLDIGLDADFFNGKLTFTGDYYVRKIERSLQKLKIPIYVGLDPSWQNLGSMENKGWEIAIGHNNRINEFKYGVTLSLSDVKNKIDNLNGQVYDFGSTIHKEGEPYGAYYGYIAEGYFQTQEEINASPVYGNRAVVKPGFVKYRDISGPNGVPDGVIDSRDRVILGNPFPRYEYGLNLTSEYKGFDLTVFVQGVGKKDTYIAGMGVRPFFTGGTIYTNQLDTWTPENPNAEYPLLLINEASTPNYQASSKWIKDGSYMRLKNIVVGYTLPAALTNRVKVSKLRFYVSGQNLFTLSNFYKGYDPEISVSGNYGGEFYPIMKTITLGLDAKF</sequence>
<dbReference type="KEGG" id="scn:Solca_2705"/>
<dbReference type="EMBL" id="CP003349">
    <property type="protein sequence ID" value="AFD07739.1"/>
    <property type="molecule type" value="Genomic_DNA"/>
</dbReference>
<keyword evidence="4 7" id="KW-0812">Transmembrane</keyword>
<dbReference type="HOGENOM" id="CLU_004317_1_1_10"/>
<dbReference type="InterPro" id="IPR023997">
    <property type="entry name" value="TonB-dep_OMP_SusC/RagA_CS"/>
</dbReference>
<protein>
    <submittedName>
        <fullName evidence="10">TonB-linked outer membrane protein, SusC/RagA family</fullName>
    </submittedName>
</protein>
<gene>
    <name evidence="10" type="ordered locus">Solca_2705</name>
</gene>
<name>H8KRV1_SOLCM</name>
<proteinExistence type="inferred from homology"/>
<evidence type="ECO:0000256" key="8">
    <source>
        <dbReference type="SAM" id="SignalP"/>
    </source>
</evidence>
<dbReference type="RefSeq" id="WP_014680966.1">
    <property type="nucleotide sequence ID" value="NC_017770.1"/>
</dbReference>
<feature type="domain" description="TonB-dependent receptor plug" evidence="9">
    <location>
        <begin position="125"/>
        <end position="231"/>
    </location>
</feature>
<dbReference type="PROSITE" id="PS52016">
    <property type="entry name" value="TONB_DEPENDENT_REC_3"/>
    <property type="match status" value="1"/>
</dbReference>
<dbReference type="FunFam" id="2.170.130.10:FF:000003">
    <property type="entry name" value="SusC/RagA family TonB-linked outer membrane protein"/>
    <property type="match status" value="1"/>
</dbReference>
<dbReference type="Gene3D" id="2.60.40.1120">
    <property type="entry name" value="Carboxypeptidase-like, regulatory domain"/>
    <property type="match status" value="1"/>
</dbReference>
<dbReference type="Pfam" id="PF13715">
    <property type="entry name" value="CarbopepD_reg_2"/>
    <property type="match status" value="1"/>
</dbReference>
<evidence type="ECO:0000313" key="10">
    <source>
        <dbReference type="EMBL" id="AFD07739.1"/>
    </source>
</evidence>
<keyword evidence="11" id="KW-1185">Reference proteome</keyword>
<keyword evidence="6 7" id="KW-0998">Cell outer membrane</keyword>
<keyword evidence="5 7" id="KW-0472">Membrane</keyword>
<dbReference type="Proteomes" id="UP000007590">
    <property type="component" value="Chromosome"/>
</dbReference>
<evidence type="ECO:0000256" key="1">
    <source>
        <dbReference type="ARBA" id="ARBA00004571"/>
    </source>
</evidence>
<dbReference type="Gene3D" id="2.170.130.10">
    <property type="entry name" value="TonB-dependent receptor, plug domain"/>
    <property type="match status" value="1"/>
</dbReference>
<evidence type="ECO:0000256" key="2">
    <source>
        <dbReference type="ARBA" id="ARBA00022448"/>
    </source>
</evidence>
<feature type="signal peptide" evidence="8">
    <location>
        <begin position="1"/>
        <end position="25"/>
    </location>
</feature>
<keyword evidence="2 7" id="KW-0813">Transport</keyword>
<dbReference type="GO" id="GO:0009279">
    <property type="term" value="C:cell outer membrane"/>
    <property type="evidence" value="ECO:0007669"/>
    <property type="project" value="UniProtKB-SubCell"/>
</dbReference>
<evidence type="ECO:0000256" key="5">
    <source>
        <dbReference type="ARBA" id="ARBA00023136"/>
    </source>
</evidence>
<feature type="chain" id="PRO_5003613335" evidence="8">
    <location>
        <begin position="26"/>
        <end position="1026"/>
    </location>
</feature>
<evidence type="ECO:0000313" key="11">
    <source>
        <dbReference type="Proteomes" id="UP000007590"/>
    </source>
</evidence>
<comment type="similarity">
    <text evidence="7">Belongs to the TonB-dependent receptor family.</text>
</comment>
<accession>H8KRV1</accession>
<dbReference type="SUPFAM" id="SSF56935">
    <property type="entry name" value="Porins"/>
    <property type="match status" value="1"/>
</dbReference>
<keyword evidence="8" id="KW-0732">Signal</keyword>
<dbReference type="Gene3D" id="2.40.170.20">
    <property type="entry name" value="TonB-dependent receptor, beta-barrel domain"/>
    <property type="match status" value="1"/>
</dbReference>
<dbReference type="InterPro" id="IPR036942">
    <property type="entry name" value="Beta-barrel_TonB_sf"/>
</dbReference>
<evidence type="ECO:0000256" key="7">
    <source>
        <dbReference type="PROSITE-ProRule" id="PRU01360"/>
    </source>
</evidence>
<organism evidence="10 11">
    <name type="scientific">Solitalea canadensis (strain ATCC 29591 / DSM 3403 / JCM 21819 / LMG 8368 / NBRC 15130 / NCIMB 12057 / USAM 9D)</name>
    <name type="common">Flexibacter canadensis</name>
    <dbReference type="NCBI Taxonomy" id="929556"/>
    <lineage>
        <taxon>Bacteria</taxon>
        <taxon>Pseudomonadati</taxon>
        <taxon>Bacteroidota</taxon>
        <taxon>Sphingobacteriia</taxon>
        <taxon>Sphingobacteriales</taxon>
        <taxon>Sphingobacteriaceae</taxon>
        <taxon>Solitalea</taxon>
    </lineage>
</organism>
<evidence type="ECO:0000256" key="4">
    <source>
        <dbReference type="ARBA" id="ARBA00022692"/>
    </source>
</evidence>
<comment type="subcellular location">
    <subcellularLocation>
        <location evidence="1 7">Cell outer membrane</location>
        <topology evidence="1 7">Multi-pass membrane protein</topology>
    </subcellularLocation>
</comment>
<dbReference type="InterPro" id="IPR023996">
    <property type="entry name" value="TonB-dep_OMP_SusC/RagA"/>
</dbReference>
<dbReference type="NCBIfam" id="TIGR04057">
    <property type="entry name" value="SusC_RagA_signa"/>
    <property type="match status" value="1"/>
</dbReference>
<dbReference type="STRING" id="929556.Solca_2705"/>
<evidence type="ECO:0000259" key="9">
    <source>
        <dbReference type="Pfam" id="PF07715"/>
    </source>
</evidence>
<dbReference type="AlphaFoldDB" id="H8KRV1"/>
<dbReference type="NCBIfam" id="TIGR04056">
    <property type="entry name" value="OMP_RagA_SusC"/>
    <property type="match status" value="1"/>
</dbReference>
<dbReference type="Pfam" id="PF07715">
    <property type="entry name" value="Plug"/>
    <property type="match status" value="1"/>
</dbReference>
<evidence type="ECO:0000256" key="3">
    <source>
        <dbReference type="ARBA" id="ARBA00022452"/>
    </source>
</evidence>
<dbReference type="OrthoDB" id="600887at2"/>
<dbReference type="InterPro" id="IPR039426">
    <property type="entry name" value="TonB-dep_rcpt-like"/>
</dbReference>
<evidence type="ECO:0000256" key="6">
    <source>
        <dbReference type="ARBA" id="ARBA00023237"/>
    </source>
</evidence>
<dbReference type="eggNOG" id="COG4771">
    <property type="taxonomic scope" value="Bacteria"/>
</dbReference>
<dbReference type="SUPFAM" id="SSF49464">
    <property type="entry name" value="Carboxypeptidase regulatory domain-like"/>
    <property type="match status" value="1"/>
</dbReference>
<reference evidence="10" key="1">
    <citation type="submission" date="2012-02" db="EMBL/GenBank/DDBJ databases">
        <title>The complete genome of Solitalea canadensis DSM 3403.</title>
        <authorList>
            <consortium name="US DOE Joint Genome Institute (JGI-PGF)"/>
            <person name="Lucas S."/>
            <person name="Copeland A."/>
            <person name="Lapidus A."/>
            <person name="Glavina del Rio T."/>
            <person name="Dalin E."/>
            <person name="Tice H."/>
            <person name="Bruce D."/>
            <person name="Goodwin L."/>
            <person name="Pitluck S."/>
            <person name="Peters L."/>
            <person name="Ovchinnikova G."/>
            <person name="Lu M."/>
            <person name="Kyrpides N."/>
            <person name="Mavromatis K."/>
            <person name="Ivanova N."/>
            <person name="Brettin T."/>
            <person name="Detter J.C."/>
            <person name="Han C."/>
            <person name="Larimer F."/>
            <person name="Land M."/>
            <person name="Hauser L."/>
            <person name="Markowitz V."/>
            <person name="Cheng J.-F."/>
            <person name="Hugenholtz P."/>
            <person name="Woyke T."/>
            <person name="Wu D."/>
            <person name="Spring S."/>
            <person name="Schroeder M."/>
            <person name="Kopitz M."/>
            <person name="Brambilla E."/>
            <person name="Klenk H.-P."/>
            <person name="Eisen J.A."/>
        </authorList>
    </citation>
    <scope>NUCLEOTIDE SEQUENCE</scope>
    <source>
        <strain evidence="10">DSM 3403</strain>
    </source>
</reference>
<dbReference type="InterPro" id="IPR037066">
    <property type="entry name" value="Plug_dom_sf"/>
</dbReference>